<protein>
    <submittedName>
        <fullName evidence="2">Uncharacterized protein</fullName>
    </submittedName>
</protein>
<comment type="caution">
    <text evidence="2">The sequence shown here is derived from an EMBL/GenBank/DDBJ whole genome shotgun (WGS) entry which is preliminary data.</text>
</comment>
<feature type="compositionally biased region" description="Basic and acidic residues" evidence="1">
    <location>
        <begin position="1"/>
        <end position="13"/>
    </location>
</feature>
<reference evidence="2 3" key="2">
    <citation type="journal article" date="2021" name="Genomics">
        <title>High-quality reference genome for Clonorchis sinensis.</title>
        <authorList>
            <person name="Young N.D."/>
            <person name="Stroehlein A.J."/>
            <person name="Kinkar L."/>
            <person name="Wang T."/>
            <person name="Sohn W.M."/>
            <person name="Chang B.C.H."/>
            <person name="Kaur P."/>
            <person name="Weisz D."/>
            <person name="Dudchenko O."/>
            <person name="Aiden E.L."/>
            <person name="Korhonen P.K."/>
            <person name="Gasser R.B."/>
        </authorList>
    </citation>
    <scope>NUCLEOTIDE SEQUENCE [LARGE SCALE GENOMIC DNA]</scope>
    <source>
        <strain evidence="2">Cs-k2</strain>
    </source>
</reference>
<gene>
    <name evidence="2" type="ORF">CSKR_101497</name>
</gene>
<organism evidence="2 3">
    <name type="scientific">Clonorchis sinensis</name>
    <name type="common">Chinese liver fluke</name>
    <dbReference type="NCBI Taxonomy" id="79923"/>
    <lineage>
        <taxon>Eukaryota</taxon>
        <taxon>Metazoa</taxon>
        <taxon>Spiralia</taxon>
        <taxon>Lophotrochozoa</taxon>
        <taxon>Platyhelminthes</taxon>
        <taxon>Trematoda</taxon>
        <taxon>Digenea</taxon>
        <taxon>Opisthorchiida</taxon>
        <taxon>Opisthorchiata</taxon>
        <taxon>Opisthorchiidae</taxon>
        <taxon>Clonorchis</taxon>
    </lineage>
</organism>
<dbReference type="Proteomes" id="UP000286415">
    <property type="component" value="Unassembled WGS sequence"/>
</dbReference>
<name>A0A8T1MC31_CLOSI</name>
<feature type="compositionally biased region" description="Basic and acidic residues" evidence="1">
    <location>
        <begin position="274"/>
        <end position="287"/>
    </location>
</feature>
<evidence type="ECO:0000256" key="1">
    <source>
        <dbReference type="SAM" id="MobiDB-lite"/>
    </source>
</evidence>
<feature type="region of interest" description="Disordered" evidence="1">
    <location>
        <begin position="259"/>
        <end position="287"/>
    </location>
</feature>
<keyword evidence="3" id="KW-1185">Reference proteome</keyword>
<evidence type="ECO:0000313" key="2">
    <source>
        <dbReference type="EMBL" id="KAG5446528.1"/>
    </source>
</evidence>
<proteinExistence type="predicted"/>
<evidence type="ECO:0000313" key="3">
    <source>
        <dbReference type="Proteomes" id="UP000286415"/>
    </source>
</evidence>
<dbReference type="AlphaFoldDB" id="A0A8T1MC31"/>
<feature type="region of interest" description="Disordered" evidence="1">
    <location>
        <begin position="1"/>
        <end position="54"/>
    </location>
</feature>
<dbReference type="EMBL" id="NIRI02000056">
    <property type="protein sequence ID" value="KAG5446528.1"/>
    <property type="molecule type" value="Genomic_DNA"/>
</dbReference>
<accession>A0A8T1MC31</accession>
<dbReference type="OrthoDB" id="10420403at2759"/>
<sequence>MKSSREELPDESHHRRSGSRKKKRSRSQDRKEEVTPPVHGIDAPKSSKKEKPIGLENIMFTEPANRTKDWVRNSFRGGTSAPNDSINLYNRVKRYKRIVSEETSHMLRVNYEIEAPEPVDTFFLNMKLLELRRKIRNFSRITEPLFQIEAMLFDTIHGMNRRYRCRTNDIVASICNLTHMIKGELVSLNCHISECIRWLRRKSEGYDDLYFQVYKAVETDLTQYEKAMNEEFEALEFFLNEYISCSRVSHPMHHTNGKVQEPILRRVVKTPPRVRPDKQNGHQEALH</sequence>
<reference evidence="2 3" key="1">
    <citation type="journal article" date="2018" name="Biotechnol. Adv.">
        <title>Improved genomic resources and new bioinformatic workflow for the carcinogenic parasite Clonorchis sinensis: Biotechnological implications.</title>
        <authorList>
            <person name="Wang D."/>
            <person name="Korhonen P.K."/>
            <person name="Gasser R.B."/>
            <person name="Young N.D."/>
        </authorList>
    </citation>
    <scope>NUCLEOTIDE SEQUENCE [LARGE SCALE GENOMIC DNA]</scope>
    <source>
        <strain evidence="2">Cs-k2</strain>
    </source>
</reference>
<feature type="compositionally biased region" description="Basic residues" evidence="1">
    <location>
        <begin position="14"/>
        <end position="25"/>
    </location>
</feature>